<feature type="domain" description="AAA+ ATPase" evidence="1">
    <location>
        <begin position="70"/>
        <end position="203"/>
    </location>
</feature>
<dbReference type="InterPro" id="IPR003593">
    <property type="entry name" value="AAA+_ATPase"/>
</dbReference>
<keyword evidence="3" id="KW-1185">Reference proteome</keyword>
<dbReference type="SMART" id="SM00382">
    <property type="entry name" value="AAA"/>
    <property type="match status" value="1"/>
</dbReference>
<dbReference type="InterPro" id="IPR027417">
    <property type="entry name" value="P-loop_NTPase"/>
</dbReference>
<dbReference type="AlphaFoldDB" id="A0A9X2NN02"/>
<dbReference type="SUPFAM" id="SSF52540">
    <property type="entry name" value="P-loop containing nucleoside triphosphate hydrolases"/>
    <property type="match status" value="1"/>
</dbReference>
<reference evidence="2" key="1">
    <citation type="submission" date="2022-06" db="EMBL/GenBank/DDBJ databases">
        <title>Amycolatopsis iheyaensis sp. nov., a new species of the genus Amycolatopsis isolated from soil in Iheya island, Japan.</title>
        <authorList>
            <person name="Ngamcharungchit C."/>
            <person name="Kanto H."/>
            <person name="Take A."/>
            <person name="Intra B."/>
            <person name="Matsumoto A."/>
            <person name="Panbangred W."/>
            <person name="Inahashi Y."/>
        </authorList>
    </citation>
    <scope>NUCLEOTIDE SEQUENCE</scope>
    <source>
        <strain evidence="2">OK19-0408</strain>
    </source>
</reference>
<evidence type="ECO:0000259" key="1">
    <source>
        <dbReference type="SMART" id="SM00382"/>
    </source>
</evidence>
<dbReference type="SUPFAM" id="SSF48452">
    <property type="entry name" value="TPR-like"/>
    <property type="match status" value="1"/>
</dbReference>
<accession>A0A9X2NN02</accession>
<dbReference type="Gene3D" id="3.40.50.300">
    <property type="entry name" value="P-loop containing nucleotide triphosphate hydrolases"/>
    <property type="match status" value="1"/>
</dbReference>
<dbReference type="PRINTS" id="PR00364">
    <property type="entry name" value="DISEASERSIST"/>
</dbReference>
<dbReference type="EMBL" id="JAMXQV010000049">
    <property type="protein sequence ID" value="MCR6490578.1"/>
    <property type="molecule type" value="Genomic_DNA"/>
</dbReference>
<gene>
    <name evidence="2" type="ORF">M8542_48040</name>
</gene>
<organism evidence="2 3">
    <name type="scientific">Amycolatopsis iheyensis</name>
    <dbReference type="NCBI Taxonomy" id="2945988"/>
    <lineage>
        <taxon>Bacteria</taxon>
        <taxon>Bacillati</taxon>
        <taxon>Actinomycetota</taxon>
        <taxon>Actinomycetes</taxon>
        <taxon>Pseudonocardiales</taxon>
        <taxon>Pseudonocardiaceae</taxon>
        <taxon>Amycolatopsis</taxon>
    </lineage>
</organism>
<evidence type="ECO:0000313" key="2">
    <source>
        <dbReference type="EMBL" id="MCR6490578.1"/>
    </source>
</evidence>
<evidence type="ECO:0000313" key="3">
    <source>
        <dbReference type="Proteomes" id="UP001144096"/>
    </source>
</evidence>
<sequence length="690" mass="75565">MTTEDEKTSRNIAKRLAANQLLQVGSSGPIYVHSAANHPDPPHMLPGGIGRLIGRSHLLQAMDDAMAPDSSRCCMLWGLAGSGKTTLALAWANTRLDEYPDGRFFVDMRAYSNAPHVEPRDALRAFLAAAGSGGSDLSDEAGWANAFRGATAGKRTIVIVDNVSSYDDIKELIPGMGASLIITSRRAIPEMIVHHQAHVLKLPLLSVEEGVELLAERVGFVRVGKDSGTAARIVELLEGHPLALAIVAAKLALHTTWDLGDVLQGIRAGDTPLRFIDDAELGIEIGKVVSWSVEDLDAETKYVLYVSSMLPTTELSSLVLRLVLGHDEYTCDRFLRALSLVSLIDEVRPGHYRMHDIIRAYLTETRGQVLDDGRLTDIAHQIRTTYLALCFAADRTIDPNRHPIGLGEVPEAIANEVRFTVPEALAWFSAITPSMVRLMDEAFDAGDHAFATRFAWCVNTYLYWRQDVSKTLAVQERALRAAVEGDPPMEAQSRRGLGRALADVGQLSRAKEELLAALKRETSQGDTSQAASTQHAMAELCLRSGEAREALRWGFLAAKESRRRGNTVREARGLYDAARALVELGHFVWAETLGVRSLAICEEEANAYGRALALRVLGTIGVRSGNLETGCTWLERAWRAEEALGNSRSVRVILQQLEDAYRLAGDESSVAEVHRALVELDHFIDMDASR</sequence>
<dbReference type="RefSeq" id="WP_257927147.1">
    <property type="nucleotide sequence ID" value="NZ_JAMXQV010000049.1"/>
</dbReference>
<comment type="caution">
    <text evidence="2">The sequence shown here is derived from an EMBL/GenBank/DDBJ whole genome shotgun (WGS) entry which is preliminary data.</text>
</comment>
<name>A0A9X2NN02_9PSEU</name>
<dbReference type="InterPro" id="IPR011990">
    <property type="entry name" value="TPR-like_helical_dom_sf"/>
</dbReference>
<protein>
    <submittedName>
        <fullName evidence="2">NB-ARC domain-containing protein</fullName>
    </submittedName>
</protein>
<proteinExistence type="predicted"/>
<dbReference type="PANTHER" id="PTHR47691:SF3">
    <property type="entry name" value="HTH-TYPE TRANSCRIPTIONAL REGULATOR RV0890C-RELATED"/>
    <property type="match status" value="1"/>
</dbReference>
<dbReference type="PANTHER" id="PTHR47691">
    <property type="entry name" value="REGULATOR-RELATED"/>
    <property type="match status" value="1"/>
</dbReference>
<dbReference type="GO" id="GO:0043531">
    <property type="term" value="F:ADP binding"/>
    <property type="evidence" value="ECO:0007669"/>
    <property type="project" value="InterPro"/>
</dbReference>
<dbReference type="Proteomes" id="UP001144096">
    <property type="component" value="Unassembled WGS sequence"/>
</dbReference>
<dbReference type="Gene3D" id="1.25.40.10">
    <property type="entry name" value="Tetratricopeptide repeat domain"/>
    <property type="match status" value="1"/>
</dbReference>